<name>A0A940MSM6_9RHOB</name>
<evidence type="ECO:0000259" key="5">
    <source>
        <dbReference type="PROSITE" id="PS51078"/>
    </source>
</evidence>
<dbReference type="PANTHER" id="PTHR30136:SF24">
    <property type="entry name" value="HTH-TYPE TRANSCRIPTIONAL REPRESSOR ALLR"/>
    <property type="match status" value="1"/>
</dbReference>
<dbReference type="InterPro" id="IPR014757">
    <property type="entry name" value="Tscrpt_reg_IclR_C"/>
</dbReference>
<dbReference type="SUPFAM" id="SSF46785">
    <property type="entry name" value="Winged helix' DNA-binding domain"/>
    <property type="match status" value="1"/>
</dbReference>
<keyword evidence="1" id="KW-0805">Transcription regulation</keyword>
<keyword evidence="7" id="KW-1185">Reference proteome</keyword>
<dbReference type="PROSITE" id="PS51078">
    <property type="entry name" value="ICLR_ED"/>
    <property type="match status" value="1"/>
</dbReference>
<dbReference type="PROSITE" id="PS51077">
    <property type="entry name" value="HTH_ICLR"/>
    <property type="match status" value="1"/>
</dbReference>
<dbReference type="SUPFAM" id="SSF55781">
    <property type="entry name" value="GAF domain-like"/>
    <property type="match status" value="1"/>
</dbReference>
<evidence type="ECO:0000313" key="7">
    <source>
        <dbReference type="Proteomes" id="UP000675940"/>
    </source>
</evidence>
<evidence type="ECO:0000256" key="1">
    <source>
        <dbReference type="ARBA" id="ARBA00023015"/>
    </source>
</evidence>
<dbReference type="GO" id="GO:0045892">
    <property type="term" value="P:negative regulation of DNA-templated transcription"/>
    <property type="evidence" value="ECO:0007669"/>
    <property type="project" value="TreeGrafter"/>
</dbReference>
<dbReference type="InterPro" id="IPR005471">
    <property type="entry name" value="Tscrpt_reg_IclR_N"/>
</dbReference>
<evidence type="ECO:0000256" key="2">
    <source>
        <dbReference type="ARBA" id="ARBA00023125"/>
    </source>
</evidence>
<dbReference type="Gene3D" id="1.10.10.10">
    <property type="entry name" value="Winged helix-like DNA-binding domain superfamily/Winged helix DNA-binding domain"/>
    <property type="match status" value="1"/>
</dbReference>
<evidence type="ECO:0000259" key="4">
    <source>
        <dbReference type="PROSITE" id="PS51077"/>
    </source>
</evidence>
<dbReference type="GO" id="GO:0003677">
    <property type="term" value="F:DNA binding"/>
    <property type="evidence" value="ECO:0007669"/>
    <property type="project" value="UniProtKB-KW"/>
</dbReference>
<evidence type="ECO:0000256" key="3">
    <source>
        <dbReference type="ARBA" id="ARBA00023163"/>
    </source>
</evidence>
<dbReference type="Gene3D" id="3.30.450.40">
    <property type="match status" value="1"/>
</dbReference>
<dbReference type="InterPro" id="IPR050707">
    <property type="entry name" value="HTH_MetabolicPath_Reg"/>
</dbReference>
<dbReference type="RefSeq" id="WP_209364003.1">
    <property type="nucleotide sequence ID" value="NZ_JAGISH010000022.1"/>
</dbReference>
<feature type="domain" description="HTH iclR-type" evidence="4">
    <location>
        <begin position="1"/>
        <end position="63"/>
    </location>
</feature>
<comment type="caution">
    <text evidence="6">The sequence shown here is derived from an EMBL/GenBank/DDBJ whole genome shotgun (WGS) entry which is preliminary data.</text>
</comment>
<organism evidence="6 7">
    <name type="scientific">Sagittula salina</name>
    <dbReference type="NCBI Taxonomy" id="2820268"/>
    <lineage>
        <taxon>Bacteria</taxon>
        <taxon>Pseudomonadati</taxon>
        <taxon>Pseudomonadota</taxon>
        <taxon>Alphaproteobacteria</taxon>
        <taxon>Rhodobacterales</taxon>
        <taxon>Roseobacteraceae</taxon>
        <taxon>Sagittula</taxon>
    </lineage>
</organism>
<accession>A0A940MSM6</accession>
<dbReference type="Pfam" id="PF01614">
    <property type="entry name" value="IclR_C"/>
    <property type="match status" value="1"/>
</dbReference>
<protein>
    <submittedName>
        <fullName evidence="6">IclR family transcriptional regulator</fullName>
    </submittedName>
</protein>
<reference evidence="6" key="1">
    <citation type="submission" date="2021-03" db="EMBL/GenBank/DDBJ databases">
        <title>Sagittula salina sp. nov. strain M10.9X isolated from the marine waste.</title>
        <authorList>
            <person name="Satari L."/>
            <person name="Molina-Menor E."/>
            <person name="Vidal-Verdu A."/>
            <person name="Pascual J."/>
            <person name="Pereto J."/>
            <person name="Porcar M."/>
        </authorList>
    </citation>
    <scope>NUCLEOTIDE SEQUENCE</scope>
    <source>
        <strain evidence="6">M10.9X</strain>
    </source>
</reference>
<dbReference type="EMBL" id="JAGISH010000022">
    <property type="protein sequence ID" value="MBP0485085.1"/>
    <property type="molecule type" value="Genomic_DNA"/>
</dbReference>
<gene>
    <name evidence="6" type="ORF">J5474_21645</name>
</gene>
<dbReference type="SMART" id="SM00346">
    <property type="entry name" value="HTH_ICLR"/>
    <property type="match status" value="1"/>
</dbReference>
<proteinExistence type="predicted"/>
<sequence>MGTITKALDLLDHFSNTRPEIGLAEFARLTGRDKATVHRHLTELAHNGFLEQHPGTRAYRLGPALLRLAAVREASFPVRKLLHPIVTALAEATGELAHASLLQGEALSPVVHADPHQHGIHVHFDESEMLPLHATSSGLSVLAFAPEALQARILARPLAHHTGQTITDPARLRALLAEVRKSGVAQLEGAFDAEVTSQGTALFGEGGVIGALSVAVPSVRATPEKLADIATKLRTAAREASRSLGGLTQRY</sequence>
<dbReference type="GO" id="GO:0003700">
    <property type="term" value="F:DNA-binding transcription factor activity"/>
    <property type="evidence" value="ECO:0007669"/>
    <property type="project" value="TreeGrafter"/>
</dbReference>
<feature type="domain" description="IclR-ED" evidence="5">
    <location>
        <begin position="64"/>
        <end position="246"/>
    </location>
</feature>
<dbReference type="AlphaFoldDB" id="A0A940MSM6"/>
<dbReference type="InterPro" id="IPR036388">
    <property type="entry name" value="WH-like_DNA-bd_sf"/>
</dbReference>
<dbReference type="InterPro" id="IPR029016">
    <property type="entry name" value="GAF-like_dom_sf"/>
</dbReference>
<dbReference type="Pfam" id="PF09339">
    <property type="entry name" value="HTH_IclR"/>
    <property type="match status" value="1"/>
</dbReference>
<dbReference type="Proteomes" id="UP000675940">
    <property type="component" value="Unassembled WGS sequence"/>
</dbReference>
<keyword evidence="2" id="KW-0238">DNA-binding</keyword>
<evidence type="ECO:0000313" key="6">
    <source>
        <dbReference type="EMBL" id="MBP0485085.1"/>
    </source>
</evidence>
<dbReference type="PANTHER" id="PTHR30136">
    <property type="entry name" value="HELIX-TURN-HELIX TRANSCRIPTIONAL REGULATOR, ICLR FAMILY"/>
    <property type="match status" value="1"/>
</dbReference>
<keyword evidence="3" id="KW-0804">Transcription</keyword>
<dbReference type="InterPro" id="IPR036390">
    <property type="entry name" value="WH_DNA-bd_sf"/>
</dbReference>